<organism evidence="4 5">
    <name type="scientific">Vulcanimicrobium alpinum</name>
    <dbReference type="NCBI Taxonomy" id="3016050"/>
    <lineage>
        <taxon>Bacteria</taxon>
        <taxon>Bacillati</taxon>
        <taxon>Vulcanimicrobiota</taxon>
        <taxon>Vulcanimicrobiia</taxon>
        <taxon>Vulcanimicrobiales</taxon>
        <taxon>Vulcanimicrobiaceae</taxon>
        <taxon>Vulcanimicrobium</taxon>
    </lineage>
</organism>
<protein>
    <recommendedName>
        <fullName evidence="3">SHSP domain-containing protein</fullName>
    </recommendedName>
</protein>
<dbReference type="KEGG" id="vab:WPS_31720"/>
<dbReference type="Pfam" id="PF00011">
    <property type="entry name" value="HSP20"/>
    <property type="match status" value="1"/>
</dbReference>
<dbReference type="InterPro" id="IPR002068">
    <property type="entry name" value="A-crystallin/Hsp20_dom"/>
</dbReference>
<dbReference type="Proteomes" id="UP001317532">
    <property type="component" value="Chromosome"/>
</dbReference>
<evidence type="ECO:0000259" key="3">
    <source>
        <dbReference type="PROSITE" id="PS01031"/>
    </source>
</evidence>
<dbReference type="InterPro" id="IPR031107">
    <property type="entry name" value="Small_HSP"/>
</dbReference>
<dbReference type="PANTHER" id="PTHR11527">
    <property type="entry name" value="HEAT-SHOCK PROTEIN 20 FAMILY MEMBER"/>
    <property type="match status" value="1"/>
</dbReference>
<accession>A0AAN1XZU9</accession>
<reference evidence="4 5" key="1">
    <citation type="journal article" date="2022" name="ISME Commun">
        <title>Vulcanimicrobium alpinus gen. nov. sp. nov., the first cultivated representative of the candidate phylum 'Eremiobacterota', is a metabolically versatile aerobic anoxygenic phototroph.</title>
        <authorList>
            <person name="Yabe S."/>
            <person name="Muto K."/>
            <person name="Abe K."/>
            <person name="Yokota A."/>
            <person name="Staudigel H."/>
            <person name="Tebo B.M."/>
        </authorList>
    </citation>
    <scope>NUCLEOTIDE SEQUENCE [LARGE SCALE GENOMIC DNA]</scope>
    <source>
        <strain evidence="4 5">WC8-2</strain>
    </source>
</reference>
<dbReference type="InterPro" id="IPR008978">
    <property type="entry name" value="HSP20-like_chaperone"/>
</dbReference>
<keyword evidence="5" id="KW-1185">Reference proteome</keyword>
<evidence type="ECO:0000313" key="5">
    <source>
        <dbReference type="Proteomes" id="UP001317532"/>
    </source>
</evidence>
<evidence type="ECO:0000256" key="2">
    <source>
        <dbReference type="RuleBase" id="RU003616"/>
    </source>
</evidence>
<gene>
    <name evidence="4" type="ORF">WPS_31720</name>
</gene>
<dbReference type="PROSITE" id="PS01031">
    <property type="entry name" value="SHSP"/>
    <property type="match status" value="1"/>
</dbReference>
<dbReference type="EMBL" id="AP025523">
    <property type="protein sequence ID" value="BDE07896.1"/>
    <property type="molecule type" value="Genomic_DNA"/>
</dbReference>
<name>A0AAN1XZU9_UNVUL</name>
<dbReference type="SUPFAM" id="SSF49764">
    <property type="entry name" value="HSP20-like chaperones"/>
    <property type="match status" value="1"/>
</dbReference>
<evidence type="ECO:0000256" key="1">
    <source>
        <dbReference type="PROSITE-ProRule" id="PRU00285"/>
    </source>
</evidence>
<sequence length="140" mass="15593">MRNHDELREFAQLFAPRGGRSCFEPNTDVLVDERDRAVIVQLELAGADADSLKVTVDGDYLTIAGARAQRDVARDASLLRKEIQYGEFQTIIRLPVAVLADGAVAQYRDGILSIRLPLAQSQEMPIVRTTIRMTVRRTPA</sequence>
<dbReference type="CDD" id="cd06464">
    <property type="entry name" value="ACD_sHsps-like"/>
    <property type="match status" value="1"/>
</dbReference>
<evidence type="ECO:0000313" key="4">
    <source>
        <dbReference type="EMBL" id="BDE07896.1"/>
    </source>
</evidence>
<dbReference type="RefSeq" id="WP_317995458.1">
    <property type="nucleotide sequence ID" value="NZ_AP025523.1"/>
</dbReference>
<dbReference type="Gene3D" id="2.60.40.790">
    <property type="match status" value="1"/>
</dbReference>
<dbReference type="AlphaFoldDB" id="A0AAN1XZU9"/>
<proteinExistence type="inferred from homology"/>
<feature type="domain" description="SHSP" evidence="3">
    <location>
        <begin position="20"/>
        <end position="136"/>
    </location>
</feature>
<comment type="similarity">
    <text evidence="1 2">Belongs to the small heat shock protein (HSP20) family.</text>
</comment>